<feature type="compositionally biased region" description="Polar residues" evidence="1">
    <location>
        <begin position="391"/>
        <end position="403"/>
    </location>
</feature>
<feature type="domain" description="DUF5667" evidence="3">
    <location>
        <begin position="91"/>
        <end position="185"/>
    </location>
</feature>
<evidence type="ECO:0000313" key="5">
    <source>
        <dbReference type="Proteomes" id="UP000231152"/>
    </source>
</evidence>
<comment type="caution">
    <text evidence="4">The sequence shown here is derived from an EMBL/GenBank/DDBJ whole genome shotgun (WGS) entry which is preliminary data.</text>
</comment>
<dbReference type="AlphaFoldDB" id="A0A2M8LFD4"/>
<feature type="compositionally biased region" description="Basic and acidic residues" evidence="1">
    <location>
        <begin position="218"/>
        <end position="239"/>
    </location>
</feature>
<keyword evidence="2" id="KW-0812">Transmembrane</keyword>
<organism evidence="4 5">
    <name type="scientific">Candidatus Uhrbacteria bacterium CG10_big_fil_rev_8_21_14_0_10_48_11</name>
    <dbReference type="NCBI Taxonomy" id="1975037"/>
    <lineage>
        <taxon>Bacteria</taxon>
        <taxon>Candidatus Uhriibacteriota</taxon>
    </lineage>
</organism>
<feature type="compositionally biased region" description="Polar residues" evidence="1">
    <location>
        <begin position="448"/>
        <end position="458"/>
    </location>
</feature>
<dbReference type="InterPro" id="IPR043725">
    <property type="entry name" value="DUF5667"/>
</dbReference>
<name>A0A2M8LFD4_9BACT</name>
<dbReference type="Pfam" id="PF18915">
    <property type="entry name" value="DUF5667"/>
    <property type="match status" value="1"/>
</dbReference>
<dbReference type="EMBL" id="PFET01000005">
    <property type="protein sequence ID" value="PJE76161.1"/>
    <property type="molecule type" value="Genomic_DNA"/>
</dbReference>
<gene>
    <name evidence="4" type="ORF">COV04_01360</name>
</gene>
<evidence type="ECO:0000256" key="2">
    <source>
        <dbReference type="SAM" id="Phobius"/>
    </source>
</evidence>
<feature type="compositionally biased region" description="Basic and acidic residues" evidence="1">
    <location>
        <begin position="404"/>
        <end position="413"/>
    </location>
</feature>
<evidence type="ECO:0000259" key="3">
    <source>
        <dbReference type="Pfam" id="PF18915"/>
    </source>
</evidence>
<dbReference type="Proteomes" id="UP000231152">
    <property type="component" value="Unassembled WGS sequence"/>
</dbReference>
<reference evidence="4 5" key="1">
    <citation type="submission" date="2017-09" db="EMBL/GenBank/DDBJ databases">
        <title>Depth-based differentiation of microbial function through sediment-hosted aquifers and enrichment of novel symbionts in the deep terrestrial subsurface.</title>
        <authorList>
            <person name="Probst A.J."/>
            <person name="Ladd B."/>
            <person name="Jarett J.K."/>
            <person name="Geller-Mcgrath D.E."/>
            <person name="Sieber C.M."/>
            <person name="Emerson J.B."/>
            <person name="Anantharaman K."/>
            <person name="Thomas B.C."/>
            <person name="Malmstrom R."/>
            <person name="Stieglmeier M."/>
            <person name="Klingl A."/>
            <person name="Woyke T."/>
            <person name="Ryan C.M."/>
            <person name="Banfield J.F."/>
        </authorList>
    </citation>
    <scope>NUCLEOTIDE SEQUENCE [LARGE SCALE GENOMIC DNA]</scope>
    <source>
        <strain evidence="4">CG10_big_fil_rev_8_21_14_0_10_48_11</strain>
    </source>
</reference>
<evidence type="ECO:0000256" key="1">
    <source>
        <dbReference type="SAM" id="MobiDB-lite"/>
    </source>
</evidence>
<accession>A0A2M8LFD4</accession>
<feature type="transmembrane region" description="Helical" evidence="2">
    <location>
        <begin position="60"/>
        <end position="81"/>
    </location>
</feature>
<feature type="region of interest" description="Disordered" evidence="1">
    <location>
        <begin position="212"/>
        <end position="239"/>
    </location>
</feature>
<protein>
    <recommendedName>
        <fullName evidence="3">DUF5667 domain-containing protein</fullName>
    </recommendedName>
</protein>
<evidence type="ECO:0000313" key="4">
    <source>
        <dbReference type="EMBL" id="PJE76161.1"/>
    </source>
</evidence>
<sequence>MHTDELLQTIQDEARDASLTDAEHSALRETIIAFQENHPLPSVRKWNFGRHLQHRKTNESFLFTLALRPMAIALALLLLFGGGTSYAAEQSLPGDILYPVKVSVNEPFRGLFAVGNEAEANWQAQIVERRLNEAVTLASENKLSQAAIKSLAVNIQEHTKQANEKAVQLEDSGNSTAATNIRSDLEASLNAHAATIARFAVSTKTTAAASNTINADPLNDKETSNDKVPSDTDKTEQNDDSAHTAIIATLNNEANTIATAQQKGFAKFATDGNGQQLQVAAKKQFEKATGEIAKAKEAISKVNLSGELKSKIVDILTFASTKLTNGATQLDEQHFAEAFNTLQESISTAKEIELTARLGKSIHSFFSSPDDNSEMESTTSSDTENAEDTEMQQGQQKIDTQGESEAKIEKQDNETEDTEIEDSKMNDQKEIPTQDDGANSTEKESTDETAGTNASASGTLHLDF</sequence>
<keyword evidence="2" id="KW-1133">Transmembrane helix</keyword>
<feature type="compositionally biased region" description="Basic and acidic residues" evidence="1">
    <location>
        <begin position="421"/>
        <end position="432"/>
    </location>
</feature>
<proteinExistence type="predicted"/>
<feature type="region of interest" description="Disordered" evidence="1">
    <location>
        <begin position="365"/>
        <end position="464"/>
    </location>
</feature>
<keyword evidence="2" id="KW-0472">Membrane</keyword>